<dbReference type="OrthoDB" id="3262758at2759"/>
<dbReference type="Proteomes" id="UP000297245">
    <property type="component" value="Unassembled WGS sequence"/>
</dbReference>
<proteinExistence type="predicted"/>
<keyword evidence="2" id="KW-1185">Reference proteome</keyword>
<evidence type="ECO:0000313" key="1">
    <source>
        <dbReference type="EMBL" id="THU75409.1"/>
    </source>
</evidence>
<reference evidence="1 2" key="1">
    <citation type="journal article" date="2019" name="Nat. Ecol. Evol.">
        <title>Megaphylogeny resolves global patterns of mushroom evolution.</title>
        <authorList>
            <person name="Varga T."/>
            <person name="Krizsan K."/>
            <person name="Foldi C."/>
            <person name="Dima B."/>
            <person name="Sanchez-Garcia M."/>
            <person name="Sanchez-Ramirez S."/>
            <person name="Szollosi G.J."/>
            <person name="Szarkandi J.G."/>
            <person name="Papp V."/>
            <person name="Albert L."/>
            <person name="Andreopoulos W."/>
            <person name="Angelini C."/>
            <person name="Antonin V."/>
            <person name="Barry K.W."/>
            <person name="Bougher N.L."/>
            <person name="Buchanan P."/>
            <person name="Buyck B."/>
            <person name="Bense V."/>
            <person name="Catcheside P."/>
            <person name="Chovatia M."/>
            <person name="Cooper J."/>
            <person name="Damon W."/>
            <person name="Desjardin D."/>
            <person name="Finy P."/>
            <person name="Geml J."/>
            <person name="Haridas S."/>
            <person name="Hughes K."/>
            <person name="Justo A."/>
            <person name="Karasinski D."/>
            <person name="Kautmanova I."/>
            <person name="Kiss B."/>
            <person name="Kocsube S."/>
            <person name="Kotiranta H."/>
            <person name="LaButti K.M."/>
            <person name="Lechner B.E."/>
            <person name="Liimatainen K."/>
            <person name="Lipzen A."/>
            <person name="Lukacs Z."/>
            <person name="Mihaltcheva S."/>
            <person name="Morgado L.N."/>
            <person name="Niskanen T."/>
            <person name="Noordeloos M.E."/>
            <person name="Ohm R.A."/>
            <person name="Ortiz-Santana B."/>
            <person name="Ovrebo C."/>
            <person name="Racz N."/>
            <person name="Riley R."/>
            <person name="Savchenko A."/>
            <person name="Shiryaev A."/>
            <person name="Soop K."/>
            <person name="Spirin V."/>
            <person name="Szebenyi C."/>
            <person name="Tomsovsky M."/>
            <person name="Tulloss R.E."/>
            <person name="Uehling J."/>
            <person name="Grigoriev I.V."/>
            <person name="Vagvolgyi C."/>
            <person name="Papp T."/>
            <person name="Martin F.M."/>
            <person name="Miettinen O."/>
            <person name="Hibbett D.S."/>
            <person name="Nagy L.G."/>
        </authorList>
    </citation>
    <scope>NUCLEOTIDE SEQUENCE [LARGE SCALE GENOMIC DNA]</scope>
    <source>
        <strain evidence="1 2">CBS 962.96</strain>
    </source>
</reference>
<accession>A0A4S8KJ22</accession>
<organism evidence="1 2">
    <name type="scientific">Dendrothele bispora (strain CBS 962.96)</name>
    <dbReference type="NCBI Taxonomy" id="1314807"/>
    <lineage>
        <taxon>Eukaryota</taxon>
        <taxon>Fungi</taxon>
        <taxon>Dikarya</taxon>
        <taxon>Basidiomycota</taxon>
        <taxon>Agaricomycotina</taxon>
        <taxon>Agaricomycetes</taxon>
        <taxon>Agaricomycetidae</taxon>
        <taxon>Agaricales</taxon>
        <taxon>Agaricales incertae sedis</taxon>
        <taxon>Dendrothele</taxon>
    </lineage>
</organism>
<dbReference type="EMBL" id="ML182183">
    <property type="protein sequence ID" value="THU75409.1"/>
    <property type="molecule type" value="Genomic_DNA"/>
</dbReference>
<evidence type="ECO:0000313" key="2">
    <source>
        <dbReference type="Proteomes" id="UP000297245"/>
    </source>
</evidence>
<gene>
    <name evidence="1" type="ORF">K435DRAFT_880877</name>
</gene>
<dbReference type="AlphaFoldDB" id="A0A4S8KJ22"/>
<protein>
    <submittedName>
        <fullName evidence="1">Uncharacterized protein</fullName>
    </submittedName>
</protein>
<sequence length="69" mass="7992">MATLDCQLCRVCTMQVESPEHALLQCMLDRETVEWRQELREAVLRERNWDIPVSLSSEEALPLGQTADF</sequence>
<name>A0A4S8KJ22_DENBC</name>